<evidence type="ECO:0000313" key="2">
    <source>
        <dbReference type="Proteomes" id="UP000803884"/>
    </source>
</evidence>
<dbReference type="Proteomes" id="UP000803884">
    <property type="component" value="Unassembled WGS sequence"/>
</dbReference>
<evidence type="ECO:0000313" key="1">
    <source>
        <dbReference type="EMBL" id="KAL1590266.1"/>
    </source>
</evidence>
<keyword evidence="2" id="KW-1185">Reference proteome</keyword>
<sequence>MIELFTRQHHLTLQANHKIPTMKASLSIMALLASIAMASPTLRSRQINDLPPCEIAGEFIKGGIYTSPSDCADGCISTEQADNDQQGVLCHGRCELKGSETSIIGLRYECIREA</sequence>
<protein>
    <submittedName>
        <fullName evidence="1">Uncharacterized protein</fullName>
    </submittedName>
</protein>
<reference evidence="1 2" key="1">
    <citation type="journal article" date="2020" name="Microbiol. Resour. Announc.">
        <title>Draft Genome Sequence of a Cladosporium Species Isolated from the Mesophotic Ascidian Didemnum maculosum.</title>
        <authorList>
            <person name="Gioti A."/>
            <person name="Siaperas R."/>
            <person name="Nikolaivits E."/>
            <person name="Le Goff G."/>
            <person name="Ouazzani J."/>
            <person name="Kotoulas G."/>
            <person name="Topakas E."/>
        </authorList>
    </citation>
    <scope>NUCLEOTIDE SEQUENCE [LARGE SCALE GENOMIC DNA]</scope>
    <source>
        <strain evidence="1 2">TM138-S3</strain>
    </source>
</reference>
<dbReference type="GeneID" id="96002508"/>
<organism evidence="1 2">
    <name type="scientific">Cladosporium halotolerans</name>
    <dbReference type="NCBI Taxonomy" id="1052096"/>
    <lineage>
        <taxon>Eukaryota</taxon>
        <taxon>Fungi</taxon>
        <taxon>Dikarya</taxon>
        <taxon>Ascomycota</taxon>
        <taxon>Pezizomycotina</taxon>
        <taxon>Dothideomycetes</taxon>
        <taxon>Dothideomycetidae</taxon>
        <taxon>Cladosporiales</taxon>
        <taxon>Cladosporiaceae</taxon>
        <taxon>Cladosporium</taxon>
    </lineage>
</organism>
<dbReference type="RefSeq" id="XP_069233371.1">
    <property type="nucleotide sequence ID" value="XM_069369670.1"/>
</dbReference>
<dbReference type="EMBL" id="JAAQHG020000003">
    <property type="protein sequence ID" value="KAL1590266.1"/>
    <property type="molecule type" value="Genomic_DNA"/>
</dbReference>
<gene>
    <name evidence="1" type="ORF">WHR41_01064</name>
</gene>
<accession>A0AB34L173</accession>
<comment type="caution">
    <text evidence="1">The sequence shown here is derived from an EMBL/GenBank/DDBJ whole genome shotgun (WGS) entry which is preliminary data.</text>
</comment>
<proteinExistence type="predicted"/>
<name>A0AB34L173_9PEZI</name>
<dbReference type="AlphaFoldDB" id="A0AB34L173"/>